<dbReference type="EC" id="3.5.4.4" evidence="4"/>
<evidence type="ECO:0000256" key="3">
    <source>
        <dbReference type="ARBA" id="ARBA00006083"/>
    </source>
</evidence>
<comment type="catalytic activity">
    <reaction evidence="10">
        <text>adenosine + H2O + H(+) = inosine + NH4(+)</text>
        <dbReference type="Rhea" id="RHEA:24408"/>
        <dbReference type="ChEBI" id="CHEBI:15377"/>
        <dbReference type="ChEBI" id="CHEBI:15378"/>
        <dbReference type="ChEBI" id="CHEBI:16335"/>
        <dbReference type="ChEBI" id="CHEBI:17596"/>
        <dbReference type="ChEBI" id="CHEBI:28938"/>
        <dbReference type="EC" id="3.5.4.4"/>
    </reaction>
</comment>
<dbReference type="PROSITE" id="PS00485">
    <property type="entry name" value="A_DEAMINASE"/>
    <property type="match status" value="1"/>
</dbReference>
<comment type="subcellular location">
    <subcellularLocation>
        <location evidence="2">Secreted</location>
    </subcellularLocation>
</comment>
<dbReference type="PANTHER" id="PTHR11409">
    <property type="entry name" value="ADENOSINE DEAMINASE"/>
    <property type="match status" value="1"/>
</dbReference>
<comment type="cofactor">
    <cofactor evidence="1">
        <name>Zn(2+)</name>
        <dbReference type="ChEBI" id="CHEBI:29105"/>
    </cofactor>
</comment>
<reference evidence="14" key="1">
    <citation type="journal article" date="2019" name="Int. J. Syst. Evol. Microbiol.">
        <title>The Global Catalogue of Microorganisms (GCM) 10K type strain sequencing project: providing services to taxonomists for standard genome sequencing and annotation.</title>
        <authorList>
            <consortium name="The Broad Institute Genomics Platform"/>
            <consortium name="The Broad Institute Genome Sequencing Center for Infectious Disease"/>
            <person name="Wu L."/>
            <person name="Ma J."/>
        </authorList>
    </citation>
    <scope>NUCLEOTIDE SEQUENCE [LARGE SCALE GENOMIC DNA]</scope>
    <source>
        <strain evidence="14">KCTC 42423</strain>
    </source>
</reference>
<dbReference type="InterPro" id="IPR001365">
    <property type="entry name" value="A_deaminase_dom"/>
</dbReference>
<dbReference type="NCBIfam" id="TIGR01431">
    <property type="entry name" value="adm_rel"/>
    <property type="match status" value="1"/>
</dbReference>
<dbReference type="GO" id="GO:0016301">
    <property type="term" value="F:kinase activity"/>
    <property type="evidence" value="ECO:0007669"/>
    <property type="project" value="UniProtKB-KW"/>
</dbReference>
<dbReference type="Gene3D" id="3.20.20.140">
    <property type="entry name" value="Metal-dependent hydrolases"/>
    <property type="match status" value="1"/>
</dbReference>
<evidence type="ECO:0000259" key="12">
    <source>
        <dbReference type="Pfam" id="PF08451"/>
    </source>
</evidence>
<evidence type="ECO:0000256" key="6">
    <source>
        <dbReference type="ARBA" id="ARBA00022723"/>
    </source>
</evidence>
<dbReference type="EMBL" id="JBHULX010000021">
    <property type="protein sequence ID" value="MFD2591357.1"/>
    <property type="molecule type" value="Genomic_DNA"/>
</dbReference>
<dbReference type="InterPro" id="IPR013659">
    <property type="entry name" value="A_deaminase_N"/>
</dbReference>
<dbReference type="PROSITE" id="PS51257">
    <property type="entry name" value="PROKAR_LIPOPROTEIN"/>
    <property type="match status" value="1"/>
</dbReference>
<keyword evidence="5" id="KW-0964">Secreted</keyword>
<dbReference type="SUPFAM" id="SSF51556">
    <property type="entry name" value="Metallo-dependent hydrolases"/>
    <property type="match status" value="1"/>
</dbReference>
<evidence type="ECO:0000256" key="9">
    <source>
        <dbReference type="ARBA" id="ARBA00022833"/>
    </source>
</evidence>
<evidence type="ECO:0000259" key="11">
    <source>
        <dbReference type="Pfam" id="PF00962"/>
    </source>
</evidence>
<dbReference type="PANTHER" id="PTHR11409:SF39">
    <property type="entry name" value="ADENOSINE DEAMINASE 2"/>
    <property type="match status" value="1"/>
</dbReference>
<evidence type="ECO:0000313" key="14">
    <source>
        <dbReference type="Proteomes" id="UP001597459"/>
    </source>
</evidence>
<keyword evidence="8" id="KW-0378">Hydrolase</keyword>
<feature type="domain" description="Adenosine deaminase" evidence="11">
    <location>
        <begin position="206"/>
        <end position="496"/>
    </location>
</feature>
<proteinExistence type="inferred from homology"/>
<sequence>MIRLQYPIYNIIGSLVLLMLLVSCQQKTKNQPKEENYSYQEARAKMIERNEKKSFDAAIVLTEEEQKLNSFISSYQTYFNTAVSHNKIPFYNQPFHQVQPVIDSSELYKVLKKMPKGGLLHTHSIGMTSIKWLISFAKEIPNCYVFVKKEDDKHLYGTLGIYFKEKSPEGFVLLKDILKQKPDFEKELYGLLTLKRQSLSDSLDYWTAFEERFRRVAQLLNYRPLFKAYYKQAFLELLEDQVTHVEIRMILDHLYDERTGSYPIETMITDIKKVIEEVQEENPNFSANIIYTSFKFLDVKAIDTQIKQAFDLKQKYPDLISGFDLVAEEDRGHTVAYYEKNWKLIDSLQQILGVQLPLFLHAGESKSSKNENLIDVSLLNNKRIGHGLNLLLYPEVMEQIKEKNMLIEVSPLSNQILGYVNDLRNHPARVLMANGLQCSINSDDPGVFGYQGLSYDFTMACIAWELDLRAIKKMVFNSIEYSGMPLEKKKKALQQLQSDWDTFIKDQTKLLETTNSNKK</sequence>
<evidence type="ECO:0000256" key="2">
    <source>
        <dbReference type="ARBA" id="ARBA00004613"/>
    </source>
</evidence>
<evidence type="ECO:0000256" key="7">
    <source>
        <dbReference type="ARBA" id="ARBA00022729"/>
    </source>
</evidence>
<feature type="domain" description="Adenosine/AMP deaminase N-terminal" evidence="12">
    <location>
        <begin position="18"/>
        <end position="111"/>
    </location>
</feature>
<keyword evidence="7" id="KW-0732">Signal</keyword>
<dbReference type="Pfam" id="PF00962">
    <property type="entry name" value="A_deaminase"/>
    <property type="match status" value="1"/>
</dbReference>
<evidence type="ECO:0000256" key="5">
    <source>
        <dbReference type="ARBA" id="ARBA00022525"/>
    </source>
</evidence>
<evidence type="ECO:0000256" key="10">
    <source>
        <dbReference type="ARBA" id="ARBA00047764"/>
    </source>
</evidence>
<keyword evidence="6" id="KW-0479">Metal-binding</keyword>
<comment type="caution">
    <text evidence="13">The sequence shown here is derived from an EMBL/GenBank/DDBJ whole genome shotgun (WGS) entry which is preliminary data.</text>
</comment>
<protein>
    <recommendedName>
        <fullName evidence="4">adenosine deaminase</fullName>
        <ecNumber evidence="4">3.5.4.4</ecNumber>
    </recommendedName>
</protein>
<keyword evidence="14" id="KW-1185">Reference proteome</keyword>
<evidence type="ECO:0000313" key="13">
    <source>
        <dbReference type="EMBL" id="MFD2591357.1"/>
    </source>
</evidence>
<gene>
    <name evidence="13" type="ORF">ACFSTE_11025</name>
</gene>
<name>A0ABW5N8K9_9FLAO</name>
<evidence type="ECO:0000256" key="1">
    <source>
        <dbReference type="ARBA" id="ARBA00001947"/>
    </source>
</evidence>
<evidence type="ECO:0000256" key="8">
    <source>
        <dbReference type="ARBA" id="ARBA00022801"/>
    </source>
</evidence>
<dbReference type="RefSeq" id="WP_378256835.1">
    <property type="nucleotide sequence ID" value="NZ_JBHSJV010000001.1"/>
</dbReference>
<keyword evidence="13" id="KW-0808">Transferase</keyword>
<dbReference type="InterPro" id="IPR006650">
    <property type="entry name" value="A/AMP_deam_AS"/>
</dbReference>
<dbReference type="InterPro" id="IPR006331">
    <property type="entry name" value="ADGF"/>
</dbReference>
<evidence type="ECO:0000256" key="4">
    <source>
        <dbReference type="ARBA" id="ARBA00012784"/>
    </source>
</evidence>
<dbReference type="InterPro" id="IPR032466">
    <property type="entry name" value="Metal_Hydrolase"/>
</dbReference>
<keyword evidence="13" id="KW-0418">Kinase</keyword>
<accession>A0ABW5N8K9</accession>
<dbReference type="InterPro" id="IPR006330">
    <property type="entry name" value="Ado/ade_deaminase"/>
</dbReference>
<comment type="similarity">
    <text evidence="3">Belongs to the metallo-dependent hydrolases superfamily. Adenosine and AMP deaminases family. ADGF subfamily.</text>
</comment>
<organism evidence="13 14">
    <name type="scientific">Aquimarina hainanensis</name>
    <dbReference type="NCBI Taxonomy" id="1578017"/>
    <lineage>
        <taxon>Bacteria</taxon>
        <taxon>Pseudomonadati</taxon>
        <taxon>Bacteroidota</taxon>
        <taxon>Flavobacteriia</taxon>
        <taxon>Flavobacteriales</taxon>
        <taxon>Flavobacteriaceae</taxon>
        <taxon>Aquimarina</taxon>
    </lineage>
</organism>
<dbReference type="Proteomes" id="UP001597459">
    <property type="component" value="Unassembled WGS sequence"/>
</dbReference>
<keyword evidence="9" id="KW-0862">Zinc</keyword>
<dbReference type="Pfam" id="PF08451">
    <property type="entry name" value="A_deaminase_N"/>
    <property type="match status" value="1"/>
</dbReference>